<evidence type="ECO:0000256" key="3">
    <source>
        <dbReference type="ARBA" id="ARBA00022714"/>
    </source>
</evidence>
<comment type="similarity">
    <text evidence="1">Belongs to the MvhD/VhuD family.</text>
</comment>
<sequence>MKNNYHKKKGDAHMEWTPKIIVFCCNWCSYGGADTAGTARMQYPPNVRIIRVMCSGRINPLFVLKAFDEGADGVMVAGCHFGDCHYDRGNFACDRRITALKTVMKTLGFEEGRFHLDWISASEGEKFAKTMKMISDQVKELGPFSWRKNKAEIG</sequence>
<keyword evidence="6" id="KW-0560">Oxidoreductase</keyword>
<dbReference type="EMBL" id="AMPO01000001">
    <property type="protein sequence ID" value="EKF87063.1"/>
    <property type="molecule type" value="Genomic_DNA"/>
</dbReference>
<dbReference type="Pfam" id="PF02662">
    <property type="entry name" value="FlpD"/>
    <property type="match status" value="1"/>
</dbReference>
<dbReference type="AlphaFoldDB" id="K2R3D4"/>
<protein>
    <submittedName>
        <fullName evidence="11">Methyl-viologen-reducing hydrogenase subunit delta</fullName>
    </submittedName>
</protein>
<keyword evidence="4" id="KW-0479">Metal-binding</keyword>
<dbReference type="GO" id="GO:0016491">
    <property type="term" value="F:oxidoreductase activity"/>
    <property type="evidence" value="ECO:0007669"/>
    <property type="project" value="UniProtKB-KW"/>
</dbReference>
<dbReference type="GO" id="GO:0046872">
    <property type="term" value="F:metal ion binding"/>
    <property type="evidence" value="ECO:0007669"/>
    <property type="project" value="UniProtKB-KW"/>
</dbReference>
<evidence type="ECO:0000256" key="6">
    <source>
        <dbReference type="ARBA" id="ARBA00023002"/>
    </source>
</evidence>
<keyword evidence="5" id="KW-0249">Electron transport</keyword>
<accession>K2R3D4</accession>
<evidence type="ECO:0000256" key="5">
    <source>
        <dbReference type="ARBA" id="ARBA00022982"/>
    </source>
</evidence>
<dbReference type="InterPro" id="IPR003813">
    <property type="entry name" value="MvhD/FlpD"/>
</dbReference>
<keyword evidence="8" id="KW-0411">Iron-sulfur</keyword>
<dbReference type="GO" id="GO:0051537">
    <property type="term" value="F:2 iron, 2 sulfur cluster binding"/>
    <property type="evidence" value="ECO:0007669"/>
    <property type="project" value="UniProtKB-KW"/>
</dbReference>
<name>K2R3D4_METFP</name>
<evidence type="ECO:0000259" key="10">
    <source>
        <dbReference type="Pfam" id="PF02662"/>
    </source>
</evidence>
<evidence type="ECO:0000256" key="7">
    <source>
        <dbReference type="ARBA" id="ARBA00023004"/>
    </source>
</evidence>
<comment type="cofactor">
    <cofactor evidence="9">
        <name>[2Fe-2S] cluster</name>
        <dbReference type="ChEBI" id="CHEBI:190135"/>
    </cofactor>
</comment>
<evidence type="ECO:0000313" key="12">
    <source>
        <dbReference type="Proteomes" id="UP000007360"/>
    </source>
</evidence>
<evidence type="ECO:0000256" key="4">
    <source>
        <dbReference type="ARBA" id="ARBA00022723"/>
    </source>
</evidence>
<proteinExistence type="inferred from homology"/>
<reference evidence="11 12" key="1">
    <citation type="journal article" date="2012" name="J. Bacteriol.">
        <title>Draft genome sequence of Methanobacterium formicicum DSM 3637, an archaebacterium isolated from the methane producer amoeba Pelomyxa palustris.</title>
        <authorList>
            <person name="Gutierrez G."/>
        </authorList>
    </citation>
    <scope>NUCLEOTIDE SEQUENCE [LARGE SCALE GENOMIC DNA]</scope>
    <source>
        <strain evidence="12">DSM 3637 / PP1</strain>
    </source>
</reference>
<gene>
    <name evidence="11" type="ORF">A994_02225</name>
</gene>
<keyword evidence="12" id="KW-1185">Reference proteome</keyword>
<dbReference type="Proteomes" id="UP000007360">
    <property type="component" value="Unassembled WGS sequence"/>
</dbReference>
<evidence type="ECO:0000313" key="11">
    <source>
        <dbReference type="EMBL" id="EKF87063.1"/>
    </source>
</evidence>
<keyword evidence="7" id="KW-0408">Iron</keyword>
<evidence type="ECO:0000256" key="8">
    <source>
        <dbReference type="ARBA" id="ARBA00023014"/>
    </source>
</evidence>
<comment type="caution">
    <text evidence="11">The sequence shown here is derived from an EMBL/GenBank/DDBJ whole genome shotgun (WGS) entry which is preliminary data.</text>
</comment>
<keyword evidence="2" id="KW-0813">Transport</keyword>
<evidence type="ECO:0000256" key="2">
    <source>
        <dbReference type="ARBA" id="ARBA00022448"/>
    </source>
</evidence>
<evidence type="ECO:0000256" key="1">
    <source>
        <dbReference type="ARBA" id="ARBA00009293"/>
    </source>
</evidence>
<keyword evidence="3" id="KW-0001">2Fe-2S</keyword>
<feature type="domain" description="F420-non-reducing hydrogenase iron-sulfur subunit D" evidence="10">
    <location>
        <begin position="20"/>
        <end position="142"/>
    </location>
</feature>
<dbReference type="PATRIC" id="fig|1204725.3.peg.451"/>
<organism evidence="11 12">
    <name type="scientific">Methanobacterium formicicum (strain DSM 3637 / PP1)</name>
    <dbReference type="NCBI Taxonomy" id="1204725"/>
    <lineage>
        <taxon>Archaea</taxon>
        <taxon>Methanobacteriati</taxon>
        <taxon>Methanobacteriota</taxon>
        <taxon>Methanomada group</taxon>
        <taxon>Methanobacteria</taxon>
        <taxon>Methanobacteriales</taxon>
        <taxon>Methanobacteriaceae</taxon>
        <taxon>Methanobacterium</taxon>
    </lineage>
</organism>
<evidence type="ECO:0000256" key="9">
    <source>
        <dbReference type="ARBA" id="ARBA00034078"/>
    </source>
</evidence>